<accession>A0A382BHZ4</accession>
<sequence>VTERRPFVPPGPEWHASVAEPVIDPERPIVDPHHHLWERSGMDYLLEDLWADTGSGH</sequence>
<proteinExistence type="predicted"/>
<dbReference type="EMBL" id="UINC01029911">
    <property type="protein sequence ID" value="SVB13448.1"/>
    <property type="molecule type" value="Genomic_DNA"/>
</dbReference>
<evidence type="ECO:0000313" key="1">
    <source>
        <dbReference type="EMBL" id="SVB13448.1"/>
    </source>
</evidence>
<evidence type="ECO:0008006" key="2">
    <source>
        <dbReference type="Google" id="ProtNLM"/>
    </source>
</evidence>
<organism evidence="1">
    <name type="scientific">marine metagenome</name>
    <dbReference type="NCBI Taxonomy" id="408172"/>
    <lineage>
        <taxon>unclassified sequences</taxon>
        <taxon>metagenomes</taxon>
        <taxon>ecological metagenomes</taxon>
    </lineage>
</organism>
<feature type="non-terminal residue" evidence="1">
    <location>
        <position position="57"/>
    </location>
</feature>
<name>A0A382BHZ4_9ZZZZ</name>
<reference evidence="1" key="1">
    <citation type="submission" date="2018-05" db="EMBL/GenBank/DDBJ databases">
        <authorList>
            <person name="Lanie J.A."/>
            <person name="Ng W.-L."/>
            <person name="Kazmierczak K.M."/>
            <person name="Andrzejewski T.M."/>
            <person name="Davidsen T.M."/>
            <person name="Wayne K.J."/>
            <person name="Tettelin H."/>
            <person name="Glass J.I."/>
            <person name="Rusch D."/>
            <person name="Podicherti R."/>
            <person name="Tsui H.-C.T."/>
            <person name="Winkler M.E."/>
        </authorList>
    </citation>
    <scope>NUCLEOTIDE SEQUENCE</scope>
</reference>
<dbReference type="AlphaFoldDB" id="A0A382BHZ4"/>
<gene>
    <name evidence="1" type="ORF">METZ01_LOCUS166302</name>
</gene>
<feature type="non-terminal residue" evidence="1">
    <location>
        <position position="1"/>
    </location>
</feature>
<protein>
    <recommendedName>
        <fullName evidence="2">Amidohydrolase-related domain-containing protein</fullName>
    </recommendedName>
</protein>